<proteinExistence type="predicted"/>
<accession>A0A5K8A3I5</accession>
<keyword evidence="4" id="KW-1185">Reference proteome</keyword>
<feature type="compositionally biased region" description="Basic and acidic residues" evidence="1">
    <location>
        <begin position="1"/>
        <end position="13"/>
    </location>
</feature>
<dbReference type="Proteomes" id="UP000422108">
    <property type="component" value="Chromosome"/>
</dbReference>
<keyword evidence="2" id="KW-0812">Transmembrane</keyword>
<keyword evidence="2" id="KW-1133">Transmembrane helix</keyword>
<protein>
    <submittedName>
        <fullName evidence="3">Uncharacterized protein</fullName>
    </submittedName>
</protein>
<dbReference type="RefSeq" id="WP_155308518.1">
    <property type="nucleotide sequence ID" value="NZ_AP021879.1"/>
</dbReference>
<evidence type="ECO:0000313" key="3">
    <source>
        <dbReference type="EMBL" id="BBO87021.1"/>
    </source>
</evidence>
<dbReference type="AlphaFoldDB" id="A0A5K8A3I5"/>
<gene>
    <name evidence="3" type="ORF">DSCOOX_02010</name>
</gene>
<sequence length="280" mass="31613">MPRYEIQGKGKDTGRKRKRTYSAASESEARQLAEEDGTLIEEVTEIPPDPPTQRQIDYAKDLGISIPANATKDDVSDLISLKVDRDKPSTERHKKFARAYGIEFTDYIGKKALFNRIQAALVSPGREKKLLSWFTFRVYRELISGADNAPIDAPDDPIIEEIAEELVTDEKILKSVRRYEGSELIWFGEWTSPDGYVHTGGSNRTAAYKQVSSMLKERAQFPKNEQKKVRSSAHARDGNQKDRSEPKGCLSVMMVVLLISVGVVLSIAWIGKIFAYRDRE</sequence>
<keyword evidence="2" id="KW-0472">Membrane</keyword>
<evidence type="ECO:0000256" key="1">
    <source>
        <dbReference type="SAM" id="MobiDB-lite"/>
    </source>
</evidence>
<dbReference type="EMBL" id="AP021879">
    <property type="protein sequence ID" value="BBO87021.1"/>
    <property type="molecule type" value="Genomic_DNA"/>
</dbReference>
<feature type="region of interest" description="Disordered" evidence="1">
    <location>
        <begin position="221"/>
        <end position="244"/>
    </location>
</feature>
<name>A0A5K8A3I5_9BACT</name>
<feature type="region of interest" description="Disordered" evidence="1">
    <location>
        <begin position="1"/>
        <end position="51"/>
    </location>
</feature>
<reference evidence="3 4" key="1">
    <citation type="submission" date="2019-11" db="EMBL/GenBank/DDBJ databases">
        <title>Comparative genomics of hydrocarbon-degrading Desulfosarcina strains.</title>
        <authorList>
            <person name="Watanabe M."/>
            <person name="Kojima H."/>
            <person name="Fukui M."/>
        </authorList>
    </citation>
    <scope>NUCLEOTIDE SEQUENCE [LARGE SCALE GENOMIC DNA]</scope>
    <source>
        <strain evidence="4">oXyS1</strain>
    </source>
</reference>
<feature type="transmembrane region" description="Helical" evidence="2">
    <location>
        <begin position="250"/>
        <end position="270"/>
    </location>
</feature>
<evidence type="ECO:0000313" key="4">
    <source>
        <dbReference type="Proteomes" id="UP000422108"/>
    </source>
</evidence>
<feature type="compositionally biased region" description="Acidic residues" evidence="1">
    <location>
        <begin position="34"/>
        <end position="44"/>
    </location>
</feature>
<organism evidence="3 4">
    <name type="scientific">Desulfosarcina ovata subsp. ovata</name>
    <dbReference type="NCBI Taxonomy" id="2752305"/>
    <lineage>
        <taxon>Bacteria</taxon>
        <taxon>Pseudomonadati</taxon>
        <taxon>Thermodesulfobacteriota</taxon>
        <taxon>Desulfobacteria</taxon>
        <taxon>Desulfobacterales</taxon>
        <taxon>Desulfosarcinaceae</taxon>
        <taxon>Desulfosarcina</taxon>
    </lineage>
</organism>
<evidence type="ECO:0000256" key="2">
    <source>
        <dbReference type="SAM" id="Phobius"/>
    </source>
</evidence>